<dbReference type="RefSeq" id="XP_012898523.1">
    <property type="nucleotide sequence ID" value="XM_013043069.1"/>
</dbReference>
<dbReference type="InterPro" id="IPR032675">
    <property type="entry name" value="LRR_dom_sf"/>
</dbReference>
<dbReference type="Gene3D" id="2.20.110.10">
    <property type="entry name" value="Histone H3 K4-specific methyltransferase SET7/9 N-terminal domain"/>
    <property type="match status" value="1"/>
</dbReference>
<organism evidence="1">
    <name type="scientific">Blastocystis hominis</name>
    <dbReference type="NCBI Taxonomy" id="12968"/>
    <lineage>
        <taxon>Eukaryota</taxon>
        <taxon>Sar</taxon>
        <taxon>Stramenopiles</taxon>
        <taxon>Bigyra</taxon>
        <taxon>Opalozoa</taxon>
        <taxon>Opalinata</taxon>
        <taxon>Blastocystidae</taxon>
        <taxon>Blastocystis</taxon>
    </lineage>
</organism>
<keyword evidence="2" id="KW-1185">Reference proteome</keyword>
<protein>
    <submittedName>
        <fullName evidence="1">Uncharacterized protein</fullName>
    </submittedName>
</protein>
<dbReference type="Proteomes" id="UP000008312">
    <property type="component" value="Unassembled WGS sequence"/>
</dbReference>
<dbReference type="InParanoid" id="D8M8T6"/>
<dbReference type="GeneID" id="24922904"/>
<gene>
    <name evidence="1" type="ORF">GSBLH_T00006780001</name>
</gene>
<evidence type="ECO:0000313" key="1">
    <source>
        <dbReference type="EMBL" id="CBK24475.2"/>
    </source>
</evidence>
<dbReference type="AlphaFoldDB" id="D8M8T6"/>
<sequence>MEYMLLDGNYETYTNLMVGNKIQLEWEHTHCNLDRGIRPVGYLVKKVDDLHYCILCCIQAHIHGYMLLLNLVNGQIDKIFSVENDVITKEHSIPSEFVIFDISSHGERWEGSVDSDGFEGWGRLYDKYGNLEYEGFMFHGKKMGYGIQYYPELGTPYYQGTFVNDECIGFGTSYSREGHIIHQGAFPYQALELVVKPEVQLICNQITSLVIEPELEIETLDLNLFPCLCELRCTEKSLPRIRSIVAIGQNSINRVTLLDRSCCSEYVDKGVNGSVRFQNCKSLRVVEIGAYCLRRTKSVCISSCSSLMTLLLGEFSFNNAEEFVLRDCPCLTSLEFAFSSFFKDLESLSDIVVSSMCFWKSSEENADSHSVKECIESRSLELKA</sequence>
<dbReference type="Gene3D" id="3.80.10.10">
    <property type="entry name" value="Ribonuclease Inhibitor"/>
    <property type="match status" value="1"/>
</dbReference>
<dbReference type="SUPFAM" id="SSF52058">
    <property type="entry name" value="L domain-like"/>
    <property type="match status" value="1"/>
</dbReference>
<dbReference type="EMBL" id="FN668688">
    <property type="protein sequence ID" value="CBK24475.2"/>
    <property type="molecule type" value="Genomic_DNA"/>
</dbReference>
<dbReference type="SUPFAM" id="SSF82185">
    <property type="entry name" value="Histone H3 K4-specific methyltransferase SET7/9 N-terminal domain"/>
    <property type="match status" value="1"/>
</dbReference>
<reference evidence="1" key="1">
    <citation type="submission" date="2010-02" db="EMBL/GenBank/DDBJ databases">
        <title>Sequencing and annotation of the Blastocystis hominis genome.</title>
        <authorList>
            <person name="Wincker P."/>
        </authorList>
    </citation>
    <scope>NUCLEOTIDE SEQUENCE</scope>
    <source>
        <strain evidence="1">Singapore isolate B</strain>
    </source>
</reference>
<accession>D8M8T6</accession>
<evidence type="ECO:0000313" key="2">
    <source>
        <dbReference type="Proteomes" id="UP000008312"/>
    </source>
</evidence>
<name>D8M8T6_BLAHO</name>
<proteinExistence type="predicted"/>